<protein>
    <submittedName>
        <fullName evidence="1">Uncharacterized protein</fullName>
    </submittedName>
</protein>
<organism evidence="1 2">
    <name type="scientific">Pochonia chlamydosporia 170</name>
    <dbReference type="NCBI Taxonomy" id="1380566"/>
    <lineage>
        <taxon>Eukaryota</taxon>
        <taxon>Fungi</taxon>
        <taxon>Dikarya</taxon>
        <taxon>Ascomycota</taxon>
        <taxon>Pezizomycotina</taxon>
        <taxon>Sordariomycetes</taxon>
        <taxon>Hypocreomycetidae</taxon>
        <taxon>Hypocreales</taxon>
        <taxon>Clavicipitaceae</taxon>
        <taxon>Pochonia</taxon>
    </lineage>
</organism>
<accession>A0A219AQN2</accession>
<dbReference type="AlphaFoldDB" id="A0A219AQN2"/>
<sequence>MCHDWSVFGMDTFTGHQSYQNNVAPANVLPSSAVTAFSLVPVFDGLWNINLICSGREKRLARYTAGCHVRPSLQHADRDTACCCMSHYTATILPNPVVVLCLLTSWVWRVVHVFNTMQLAYHCQHRSTMVDCWHHVSSANYCTVLCADCIFAVAGHEQNKRDVVRADSLGCAMVSCAKTVLMQGQKRWLCGDSHGFSG</sequence>
<evidence type="ECO:0000313" key="2">
    <source>
        <dbReference type="Proteomes" id="UP000078397"/>
    </source>
</evidence>
<dbReference type="GeneID" id="33936685"/>
<dbReference type="KEGG" id="pchm:VFPPC_17763"/>
<comment type="caution">
    <text evidence="1">The sequence shown here is derived from an EMBL/GenBank/DDBJ whole genome shotgun (WGS) entry which is preliminary data.</text>
</comment>
<reference evidence="1 2" key="1">
    <citation type="journal article" date="2016" name="PLoS Pathog.">
        <title>Biosynthesis of antibiotic leucinostatins in bio-control fungus Purpureocillium lilacinum and their inhibition on phytophthora revealed by genome mining.</title>
        <authorList>
            <person name="Wang G."/>
            <person name="Liu Z."/>
            <person name="Lin R."/>
            <person name="Li E."/>
            <person name="Mao Z."/>
            <person name="Ling J."/>
            <person name="Yang Y."/>
            <person name="Yin W.B."/>
            <person name="Xie B."/>
        </authorList>
    </citation>
    <scope>NUCLEOTIDE SEQUENCE [LARGE SCALE GENOMIC DNA]</scope>
    <source>
        <strain evidence="1">170</strain>
    </source>
</reference>
<proteinExistence type="predicted"/>
<gene>
    <name evidence="1" type="ORF">VFPPC_17763</name>
</gene>
<dbReference type="RefSeq" id="XP_022285512.1">
    <property type="nucleotide sequence ID" value="XM_022429450.1"/>
</dbReference>
<evidence type="ECO:0000313" key="1">
    <source>
        <dbReference type="EMBL" id="OWT43061.1"/>
    </source>
</evidence>
<dbReference type="EMBL" id="LSBJ02000003">
    <property type="protein sequence ID" value="OWT43061.1"/>
    <property type="molecule type" value="Genomic_DNA"/>
</dbReference>
<keyword evidence="2" id="KW-1185">Reference proteome</keyword>
<dbReference type="Proteomes" id="UP000078397">
    <property type="component" value="Unassembled WGS sequence"/>
</dbReference>
<name>A0A219AQN2_METCM</name>